<protein>
    <recommendedName>
        <fullName evidence="3">Limonene hydroxylase</fullName>
    </recommendedName>
</protein>
<accession>A0A172THE5</accession>
<sequence>MGFMNEFKREMRNAIRDVDKEANKTWKVEFQGHLIEVVHQMKEEHLMIDGIVVDKHVRTSILSYLTPYSHLTGTLNLGDGQKHTVSVRLGGFSLKALKCRVKINQVTVLEDSRKLEFLPWNHKEKILPYIQHQIQTHGKIVDDRLPDDDYVYDENHPRQAAGLSDLILDHEPVPFLAKKLLKLFKKQIHHPSTKTRSATYEEILSEHIVNYREDLIECFKQAQLDETLVQREALWLLEHATHREVVKFALTVLGCTDSQIHMEILLQIGMHEEFTAYVVFIFVDEPNASNESIWELAQSVYGWGKLVAVEHLEATTPEIKQWLLTKGGDGLFMHKHFVFECALKGELARALYPEQISKELYDGAGHMIQALLDMLDPDPEIEEYLLEEAILFRYVGHARFHCRTIEDFHPLMSISTFLNSEKAWEGRSDDLWMQQERASIQQELQGFLDDPNCPVLAMEKV</sequence>
<organism evidence="1 2">
    <name type="scientific">Paenibacillus swuensis</name>
    <dbReference type="NCBI Taxonomy" id="1178515"/>
    <lineage>
        <taxon>Bacteria</taxon>
        <taxon>Bacillati</taxon>
        <taxon>Bacillota</taxon>
        <taxon>Bacilli</taxon>
        <taxon>Bacillales</taxon>
        <taxon>Paenibacillaceae</taxon>
        <taxon>Paenibacillus</taxon>
    </lineage>
</organism>
<dbReference type="AlphaFoldDB" id="A0A172THE5"/>
<evidence type="ECO:0008006" key="3">
    <source>
        <dbReference type="Google" id="ProtNLM"/>
    </source>
</evidence>
<dbReference type="KEGG" id="pswu:SY83_09440"/>
<dbReference type="Proteomes" id="UP000076927">
    <property type="component" value="Chromosome"/>
</dbReference>
<dbReference type="PATRIC" id="fig|1178515.4.peg.1886"/>
<name>A0A172THE5_9BACL</name>
<keyword evidence="2" id="KW-1185">Reference proteome</keyword>
<dbReference type="EMBL" id="CP011388">
    <property type="protein sequence ID" value="ANE46461.1"/>
    <property type="molecule type" value="Genomic_DNA"/>
</dbReference>
<reference evidence="1 2" key="1">
    <citation type="submission" date="2015-01" db="EMBL/GenBank/DDBJ databases">
        <title>Paenibacillus swuensis/DY6/whole genome sequencing.</title>
        <authorList>
            <person name="Kim M.K."/>
            <person name="Srinivasan S."/>
            <person name="Lee J.-J."/>
        </authorList>
    </citation>
    <scope>NUCLEOTIDE SEQUENCE [LARGE SCALE GENOMIC DNA]</scope>
    <source>
        <strain evidence="1 2">DY6</strain>
    </source>
</reference>
<dbReference type="RefSeq" id="WP_068606013.1">
    <property type="nucleotide sequence ID" value="NZ_CP011388.1"/>
</dbReference>
<proteinExistence type="predicted"/>
<evidence type="ECO:0000313" key="2">
    <source>
        <dbReference type="Proteomes" id="UP000076927"/>
    </source>
</evidence>
<gene>
    <name evidence="1" type="ORF">SY83_09440</name>
</gene>
<evidence type="ECO:0000313" key="1">
    <source>
        <dbReference type="EMBL" id="ANE46461.1"/>
    </source>
</evidence>
<dbReference type="OrthoDB" id="8402552at2"/>
<dbReference type="STRING" id="1178515.SY83_09440"/>